<dbReference type="Pfam" id="PF00031">
    <property type="entry name" value="Cystatin"/>
    <property type="match status" value="1"/>
</dbReference>
<dbReference type="EMBL" id="NHOQ01002355">
    <property type="protein sequence ID" value="PWA18196.1"/>
    <property type="molecule type" value="Genomic_DNA"/>
</dbReference>
<sequence length="142" mass="15582">MLCGGTTAPQDATAEIQEICNNMKTQVEQKAGKTYDTFTAKSYKSQVVAGTNFFIKVDQAAHVHVGGDEHIHIRVFKKLPCHGHDCELTSIQLSKSHQDPIDRPDAMAFTAFKVSVQIRDEHPEGDPSQGNRSETGDSLQDA</sequence>
<evidence type="ECO:0000313" key="12">
    <source>
        <dbReference type="Proteomes" id="UP000250572"/>
    </source>
</evidence>
<dbReference type="Gene3D" id="3.10.450.10">
    <property type="match status" value="1"/>
</dbReference>
<keyword evidence="12" id="KW-1185">Reference proteome</keyword>
<keyword evidence="5" id="KW-0789">Thiol protease inhibitor</keyword>
<dbReference type="GO" id="GO:0002376">
    <property type="term" value="P:immune system process"/>
    <property type="evidence" value="ECO:0007669"/>
    <property type="project" value="UniProtKB-KW"/>
</dbReference>
<dbReference type="PRINTS" id="PR00295">
    <property type="entry name" value="STEFINA"/>
</dbReference>
<evidence type="ECO:0000256" key="7">
    <source>
        <dbReference type="ARBA" id="ARBA00040677"/>
    </source>
</evidence>
<dbReference type="PANTHER" id="PTHR11414">
    <property type="entry name" value="CYSTATIN FAMILY MEMBER"/>
    <property type="match status" value="1"/>
</dbReference>
<dbReference type="SMART" id="SM00043">
    <property type="entry name" value="CY"/>
    <property type="match status" value="1"/>
</dbReference>
<dbReference type="InterPro" id="IPR018073">
    <property type="entry name" value="Prot_inh_cystat_CS"/>
</dbReference>
<evidence type="ECO:0000259" key="10">
    <source>
        <dbReference type="SMART" id="SM00043"/>
    </source>
</evidence>
<feature type="non-terminal residue" evidence="11">
    <location>
        <position position="142"/>
    </location>
</feature>
<feature type="region of interest" description="Disordered" evidence="9">
    <location>
        <begin position="117"/>
        <end position="142"/>
    </location>
</feature>
<evidence type="ECO:0000256" key="5">
    <source>
        <dbReference type="ARBA" id="ARBA00022704"/>
    </source>
</evidence>
<evidence type="ECO:0000256" key="6">
    <source>
        <dbReference type="ARBA" id="ARBA00022859"/>
    </source>
</evidence>
<dbReference type="GO" id="GO:0071220">
    <property type="term" value="P:cellular response to bacterial lipoprotein"/>
    <property type="evidence" value="ECO:0007669"/>
    <property type="project" value="UniProtKB-ARBA"/>
</dbReference>
<comment type="caution">
    <text evidence="11">The sequence shown here is derived from an EMBL/GenBank/DDBJ whole genome shotgun (WGS) entry which is preliminary data.</text>
</comment>
<evidence type="ECO:0000256" key="8">
    <source>
        <dbReference type="ARBA" id="ARBA00041437"/>
    </source>
</evidence>
<dbReference type="InterPro" id="IPR001713">
    <property type="entry name" value="Prot_inh_stefin"/>
</dbReference>
<feature type="compositionally biased region" description="Polar residues" evidence="9">
    <location>
        <begin position="128"/>
        <end position="142"/>
    </location>
</feature>
<dbReference type="GO" id="GO:0004869">
    <property type="term" value="F:cysteine-type endopeptidase inhibitor activity"/>
    <property type="evidence" value="ECO:0007669"/>
    <property type="project" value="UniProtKB-KW"/>
</dbReference>
<evidence type="ECO:0000256" key="3">
    <source>
        <dbReference type="ARBA" id="ARBA00022490"/>
    </source>
</evidence>
<dbReference type="CDD" id="cd00042">
    <property type="entry name" value="CY"/>
    <property type="match status" value="1"/>
</dbReference>
<organism evidence="11 12">
    <name type="scientific">Gambusia affinis</name>
    <name type="common">Western mosquitofish</name>
    <name type="synonym">Heterandria affinis</name>
    <dbReference type="NCBI Taxonomy" id="33528"/>
    <lineage>
        <taxon>Eukaryota</taxon>
        <taxon>Metazoa</taxon>
        <taxon>Chordata</taxon>
        <taxon>Craniata</taxon>
        <taxon>Vertebrata</taxon>
        <taxon>Euteleostomi</taxon>
        <taxon>Actinopterygii</taxon>
        <taxon>Neopterygii</taxon>
        <taxon>Teleostei</taxon>
        <taxon>Neoteleostei</taxon>
        <taxon>Acanthomorphata</taxon>
        <taxon>Ovalentaria</taxon>
        <taxon>Atherinomorphae</taxon>
        <taxon>Cyprinodontiformes</taxon>
        <taxon>Poeciliidae</taxon>
        <taxon>Poeciliinae</taxon>
        <taxon>Gambusia</taxon>
    </lineage>
</organism>
<dbReference type="FunFam" id="3.10.450.10:FF:000001">
    <property type="entry name" value="Cystatin-A"/>
    <property type="match status" value="1"/>
</dbReference>
<reference evidence="11 12" key="1">
    <citation type="journal article" date="2018" name="G3 (Bethesda)">
        <title>A High-Quality Reference Genome for the Invasive Mosquitofish Gambusia affinis Using a Chicago Library.</title>
        <authorList>
            <person name="Hoffberg S.L."/>
            <person name="Troendle N.J."/>
            <person name="Glenn T.C."/>
            <person name="Mahmud O."/>
            <person name="Louha S."/>
            <person name="Chalopin D."/>
            <person name="Bennetzen J.L."/>
            <person name="Mauricio R."/>
        </authorList>
    </citation>
    <scope>NUCLEOTIDE SEQUENCE [LARGE SCALE GENOMIC DNA]</scope>
    <source>
        <strain evidence="11">NE01/NJP1002.9</strain>
        <tissue evidence="11">Muscle</tissue>
    </source>
</reference>
<dbReference type="AlphaFoldDB" id="A0A315V4I8"/>
<evidence type="ECO:0000256" key="1">
    <source>
        <dbReference type="ARBA" id="ARBA00004496"/>
    </source>
</evidence>
<dbReference type="InterPro" id="IPR000010">
    <property type="entry name" value="Cystatin_dom"/>
</dbReference>
<keyword evidence="6" id="KW-0391">Immunity</keyword>
<evidence type="ECO:0000256" key="2">
    <source>
        <dbReference type="ARBA" id="ARBA00009403"/>
    </source>
</evidence>
<dbReference type="SUPFAM" id="SSF54403">
    <property type="entry name" value="Cystatin/monellin"/>
    <property type="match status" value="1"/>
</dbReference>
<dbReference type="InterPro" id="IPR046350">
    <property type="entry name" value="Cystatin_sf"/>
</dbReference>
<proteinExistence type="inferred from homology"/>
<evidence type="ECO:0000313" key="11">
    <source>
        <dbReference type="EMBL" id="PWA18196.1"/>
    </source>
</evidence>
<dbReference type="PROSITE" id="PS00287">
    <property type="entry name" value="CYSTATIN"/>
    <property type="match status" value="1"/>
</dbReference>
<feature type="domain" description="Cystatin" evidence="10">
    <location>
        <begin position="1"/>
        <end position="112"/>
    </location>
</feature>
<protein>
    <recommendedName>
        <fullName evidence="7">Cystatin-B</fullName>
    </recommendedName>
    <alternativeName>
        <fullName evidence="8">Stefin-B</fullName>
    </alternativeName>
</protein>
<comment type="subcellular location">
    <subcellularLocation>
        <location evidence="1">Cytoplasm</location>
    </subcellularLocation>
</comment>
<comment type="similarity">
    <text evidence="2">Belongs to the cystatin family.</text>
</comment>
<evidence type="ECO:0000256" key="4">
    <source>
        <dbReference type="ARBA" id="ARBA00022690"/>
    </source>
</evidence>
<keyword evidence="4" id="KW-0646">Protease inhibitor</keyword>
<accession>A0A315V4I8</accession>
<keyword evidence="3" id="KW-0963">Cytoplasm</keyword>
<gene>
    <name evidence="11" type="ORF">CCH79_00004216</name>
</gene>
<evidence type="ECO:0000256" key="9">
    <source>
        <dbReference type="SAM" id="MobiDB-lite"/>
    </source>
</evidence>
<dbReference type="STRING" id="33528.ENSGAFP00000011196"/>
<dbReference type="PANTHER" id="PTHR11414:SF21">
    <property type="entry name" value="CYSTATIN 14A, TANDEM DUPLICATE 1-RELATED"/>
    <property type="match status" value="1"/>
</dbReference>
<name>A0A315V4I8_GAMAF</name>
<dbReference type="GO" id="GO:0005829">
    <property type="term" value="C:cytosol"/>
    <property type="evidence" value="ECO:0007669"/>
    <property type="project" value="TreeGrafter"/>
</dbReference>
<dbReference type="Proteomes" id="UP000250572">
    <property type="component" value="Unassembled WGS sequence"/>
</dbReference>